<keyword evidence="2" id="KW-0812">Transmembrane</keyword>
<dbReference type="PANTHER" id="PTHR45138:SF24">
    <property type="entry name" value="DIGUANYLATE CYCLASE DGCC-RELATED"/>
    <property type="match status" value="1"/>
</dbReference>
<evidence type="ECO:0000313" key="4">
    <source>
        <dbReference type="EMBL" id="EXI69685.1"/>
    </source>
</evidence>
<dbReference type="PROSITE" id="PS50887">
    <property type="entry name" value="GGDEF"/>
    <property type="match status" value="1"/>
</dbReference>
<dbReference type="InterPro" id="IPR050469">
    <property type="entry name" value="Diguanylate_Cyclase"/>
</dbReference>
<dbReference type="InterPro" id="IPR029787">
    <property type="entry name" value="Nucleotide_cyclase"/>
</dbReference>
<dbReference type="Proteomes" id="UP000020218">
    <property type="component" value="Unassembled WGS sequence"/>
</dbReference>
<accession>A0A011NYH3</accession>
<protein>
    <recommendedName>
        <fullName evidence="1">diguanylate cyclase</fullName>
        <ecNumber evidence="1">2.7.7.65</ecNumber>
    </recommendedName>
</protein>
<dbReference type="PATRIC" id="fig|1454001.3.peg.11"/>
<organism evidence="4 5">
    <name type="scientific">Candidatus Accumulibacter adjunctus</name>
    <dbReference type="NCBI Taxonomy" id="1454001"/>
    <lineage>
        <taxon>Bacteria</taxon>
        <taxon>Pseudomonadati</taxon>
        <taxon>Pseudomonadota</taxon>
        <taxon>Betaproteobacteria</taxon>
        <taxon>Candidatus Accumulibacter</taxon>
    </lineage>
</organism>
<dbReference type="FunFam" id="3.30.70.270:FF:000001">
    <property type="entry name" value="Diguanylate cyclase domain protein"/>
    <property type="match status" value="1"/>
</dbReference>
<name>A0A011NYH3_9PROT</name>
<dbReference type="CDD" id="cd01949">
    <property type="entry name" value="GGDEF"/>
    <property type="match status" value="1"/>
</dbReference>
<dbReference type="AlphaFoldDB" id="A0A011NYH3"/>
<dbReference type="NCBIfam" id="TIGR00254">
    <property type="entry name" value="GGDEF"/>
    <property type="match status" value="1"/>
</dbReference>
<dbReference type="InterPro" id="IPR000160">
    <property type="entry name" value="GGDEF_dom"/>
</dbReference>
<sequence length="488" mass="53201">MEGETIRHVEEWGRPRTVVLLTLLLLAALWTVVVVSVVVARHDSLAATGRRLQQLTHAIEEQTRQQFRLIDTVLVASELWLQAQPARSPDSDPAVRQLLDRLRASSGKFFDVQLRPADSRSIPVPDRQTPWAADPVGSDRPTEVFGLSIGQPIADPATGRVDLPVARAPSDPGANAQQVMAMVDLEMLSRSYEAERPRPDGVIIALLSLEGTVLAQAGDDWQRAHSLAGGPLFGLHLPHQRRAFVVLGADGGEHPRLLASYSALPDLPLVVVVSEDYETALAGWKRQSLWTILLALGMTIPLTVVAWRSLRLLRRLAEDRTQMRQLAISDQLTGVSSRQHFVAMLGDELMRRQNRPLPLAVMLLDIDFFRRINDGYGHAVGDQVLRAVAQAAKRALRQRDLLARFGGGQFAVLLPDTEIAEALLVANRIRAQIGEIAIPTENGTVRFSISVGASESTAADGSTDELLRRAAQALQSAAAAGHDRVVAG</sequence>
<dbReference type="Gene3D" id="3.30.70.270">
    <property type="match status" value="1"/>
</dbReference>
<comment type="caution">
    <text evidence="4">The sequence shown here is derived from an EMBL/GenBank/DDBJ whole genome shotgun (WGS) entry which is preliminary data.</text>
</comment>
<evidence type="ECO:0000313" key="5">
    <source>
        <dbReference type="Proteomes" id="UP000020218"/>
    </source>
</evidence>
<gene>
    <name evidence="4" type="primary">pleD_1</name>
    <name evidence="4" type="ORF">AW08_00178</name>
</gene>
<dbReference type="GO" id="GO:0052621">
    <property type="term" value="F:diguanylate cyclase activity"/>
    <property type="evidence" value="ECO:0007669"/>
    <property type="project" value="UniProtKB-EC"/>
</dbReference>
<dbReference type="PANTHER" id="PTHR45138">
    <property type="entry name" value="REGULATORY COMPONENTS OF SENSORY TRANSDUCTION SYSTEM"/>
    <property type="match status" value="1"/>
</dbReference>
<dbReference type="SMART" id="SM00267">
    <property type="entry name" value="GGDEF"/>
    <property type="match status" value="1"/>
</dbReference>
<keyword evidence="5" id="KW-1185">Reference proteome</keyword>
<dbReference type="EMBL" id="JFAX01000001">
    <property type="protein sequence ID" value="EXI69685.1"/>
    <property type="molecule type" value="Genomic_DNA"/>
</dbReference>
<keyword evidence="2" id="KW-0472">Membrane</keyword>
<evidence type="ECO:0000256" key="1">
    <source>
        <dbReference type="ARBA" id="ARBA00012528"/>
    </source>
</evidence>
<feature type="transmembrane region" description="Helical" evidence="2">
    <location>
        <begin position="18"/>
        <end position="40"/>
    </location>
</feature>
<dbReference type="Gene3D" id="3.30.450.20">
    <property type="entry name" value="PAS domain"/>
    <property type="match status" value="1"/>
</dbReference>
<reference evidence="4" key="1">
    <citation type="submission" date="2014-02" db="EMBL/GenBank/DDBJ databases">
        <title>Expanding our view of genomic diversity in Candidatus Accumulibacter clades.</title>
        <authorList>
            <person name="Skennerton C.T."/>
            <person name="Barr J.J."/>
            <person name="Slater F.R."/>
            <person name="Bond P.L."/>
            <person name="Tyson G.W."/>
        </authorList>
    </citation>
    <scope>NUCLEOTIDE SEQUENCE [LARGE SCALE GENOMIC DNA]</scope>
</reference>
<dbReference type="CDD" id="cd12915">
    <property type="entry name" value="PDC2_DGC_like"/>
    <property type="match status" value="1"/>
</dbReference>
<dbReference type="Pfam" id="PF00990">
    <property type="entry name" value="GGDEF"/>
    <property type="match status" value="1"/>
</dbReference>
<dbReference type="GO" id="GO:0005886">
    <property type="term" value="C:plasma membrane"/>
    <property type="evidence" value="ECO:0007669"/>
    <property type="project" value="TreeGrafter"/>
</dbReference>
<evidence type="ECO:0000259" key="3">
    <source>
        <dbReference type="PROSITE" id="PS50887"/>
    </source>
</evidence>
<feature type="transmembrane region" description="Helical" evidence="2">
    <location>
        <begin position="289"/>
        <end position="310"/>
    </location>
</feature>
<dbReference type="EC" id="2.7.7.65" evidence="1"/>
<keyword evidence="2" id="KW-1133">Transmembrane helix</keyword>
<evidence type="ECO:0000256" key="2">
    <source>
        <dbReference type="SAM" id="Phobius"/>
    </source>
</evidence>
<dbReference type="GO" id="GO:1902201">
    <property type="term" value="P:negative regulation of bacterial-type flagellum-dependent cell motility"/>
    <property type="evidence" value="ECO:0007669"/>
    <property type="project" value="TreeGrafter"/>
</dbReference>
<dbReference type="GO" id="GO:0043709">
    <property type="term" value="P:cell adhesion involved in single-species biofilm formation"/>
    <property type="evidence" value="ECO:0007669"/>
    <property type="project" value="TreeGrafter"/>
</dbReference>
<dbReference type="STRING" id="1454001.AW08_00178"/>
<dbReference type="InterPro" id="IPR043128">
    <property type="entry name" value="Rev_trsase/Diguanyl_cyclase"/>
</dbReference>
<proteinExistence type="predicted"/>
<feature type="domain" description="GGDEF" evidence="3">
    <location>
        <begin position="357"/>
        <end position="488"/>
    </location>
</feature>
<dbReference type="SUPFAM" id="SSF55073">
    <property type="entry name" value="Nucleotide cyclase"/>
    <property type="match status" value="1"/>
</dbReference>